<dbReference type="GO" id="GO:0010468">
    <property type="term" value="P:regulation of gene expression"/>
    <property type="evidence" value="ECO:0007669"/>
    <property type="project" value="TreeGrafter"/>
</dbReference>
<name>A0A7C8LEH1_9FIRM</name>
<feature type="binding site" evidence="15">
    <location>
        <position position="124"/>
    </location>
    <ligand>
        <name>Mg(2+)</name>
        <dbReference type="ChEBI" id="CHEBI:18420"/>
    </ligand>
</feature>
<dbReference type="EC" id="3.1.26.3" evidence="15"/>
<dbReference type="Proteomes" id="UP000483018">
    <property type="component" value="Unassembled WGS sequence"/>
</dbReference>
<dbReference type="Gene3D" id="3.30.160.20">
    <property type="match status" value="1"/>
</dbReference>
<evidence type="ECO:0000256" key="3">
    <source>
        <dbReference type="ARBA" id="ARBA00010183"/>
    </source>
</evidence>
<protein>
    <recommendedName>
        <fullName evidence="15">Ribonuclease 3</fullName>
        <ecNumber evidence="15">3.1.26.3</ecNumber>
    </recommendedName>
    <alternativeName>
        <fullName evidence="15">Ribonuclease III</fullName>
        <shortName evidence="15">RNase III</shortName>
    </alternativeName>
</protein>
<gene>
    <name evidence="15" type="primary">rnc</name>
    <name evidence="18" type="ORF">GND95_01760</name>
</gene>
<evidence type="ECO:0000313" key="18">
    <source>
        <dbReference type="EMBL" id="KAE9637181.1"/>
    </source>
</evidence>
<dbReference type="GO" id="GO:0003725">
    <property type="term" value="F:double-stranded RNA binding"/>
    <property type="evidence" value="ECO:0007669"/>
    <property type="project" value="TreeGrafter"/>
</dbReference>
<dbReference type="GO" id="GO:0046872">
    <property type="term" value="F:metal ion binding"/>
    <property type="evidence" value="ECO:0007669"/>
    <property type="project" value="UniProtKB-KW"/>
</dbReference>
<reference evidence="18 19" key="1">
    <citation type="submission" date="2019-12" db="EMBL/GenBank/DDBJ databases">
        <title>Defluviitalea raffinosedens, isolated from a biogas fermenter, genome sequencing and characterization.</title>
        <authorList>
            <person name="Rettenmaier R."/>
            <person name="Schneider M."/>
            <person name="Neuhaus K."/>
            <person name="Liebl W."/>
            <person name="Zverlov V."/>
        </authorList>
    </citation>
    <scope>NUCLEOTIDE SEQUENCE [LARGE SCALE GENOMIC DNA]</scope>
    <source>
        <strain evidence="18 19">249c-K6</strain>
    </source>
</reference>
<dbReference type="InterPro" id="IPR014720">
    <property type="entry name" value="dsRBD_dom"/>
</dbReference>
<dbReference type="GO" id="GO:0008033">
    <property type="term" value="P:tRNA processing"/>
    <property type="evidence" value="ECO:0007669"/>
    <property type="project" value="UniProtKB-KW"/>
</dbReference>
<dbReference type="GO" id="GO:0006364">
    <property type="term" value="P:rRNA processing"/>
    <property type="evidence" value="ECO:0007669"/>
    <property type="project" value="UniProtKB-UniRule"/>
</dbReference>
<feature type="domain" description="DRBM" evidence="16">
    <location>
        <begin position="165"/>
        <end position="234"/>
    </location>
</feature>
<evidence type="ECO:0000256" key="11">
    <source>
        <dbReference type="ARBA" id="ARBA00022759"/>
    </source>
</evidence>
<evidence type="ECO:0000256" key="7">
    <source>
        <dbReference type="ARBA" id="ARBA00022664"/>
    </source>
</evidence>
<keyword evidence="14 15" id="KW-0694">RNA-binding</keyword>
<evidence type="ECO:0000256" key="6">
    <source>
        <dbReference type="ARBA" id="ARBA00022552"/>
    </source>
</evidence>
<keyword evidence="13 15" id="KW-0460">Magnesium</keyword>
<feature type="binding site" evidence="15">
    <location>
        <position position="127"/>
    </location>
    <ligand>
        <name>Mg(2+)</name>
        <dbReference type="ChEBI" id="CHEBI:18420"/>
    </ligand>
</feature>
<evidence type="ECO:0000256" key="8">
    <source>
        <dbReference type="ARBA" id="ARBA00022694"/>
    </source>
</evidence>
<dbReference type="OrthoDB" id="9805026at2"/>
<keyword evidence="6 15" id="KW-0698">rRNA processing</keyword>
<dbReference type="InterPro" id="IPR036389">
    <property type="entry name" value="RNase_III_sf"/>
</dbReference>
<dbReference type="SMART" id="SM00535">
    <property type="entry name" value="RIBOc"/>
    <property type="match status" value="1"/>
</dbReference>
<evidence type="ECO:0000256" key="13">
    <source>
        <dbReference type="ARBA" id="ARBA00022842"/>
    </source>
</evidence>
<comment type="cofactor">
    <cofactor evidence="15">
        <name>Mg(2+)</name>
        <dbReference type="ChEBI" id="CHEBI:18420"/>
    </cofactor>
</comment>
<sequence>MKKSNPRKIEDLEKIIDYSFKDKNWIIEALTHSSYSNESKKQYLPNNERLEFLGDAILDLIISDYIFHKYPDMPEGELTKLRASIVCEPSLADAALKIHLGDFIYLGKGEELSGGRERVSILADTFEALLGAIYLDGKMESAIKFVQKVLIPSIEFIKNNHMYMDYKTLLQEKIQKTSSSPIDYHTINETGPDHNKEFFVEVRHNGTVLGQGKGKSKKEAEQNAAFNALHSFMR</sequence>
<evidence type="ECO:0000259" key="17">
    <source>
        <dbReference type="PROSITE" id="PS50142"/>
    </source>
</evidence>
<dbReference type="PROSITE" id="PS00517">
    <property type="entry name" value="RNASE_3_1"/>
    <property type="match status" value="1"/>
</dbReference>
<dbReference type="SUPFAM" id="SSF54768">
    <property type="entry name" value="dsRNA-binding domain-like"/>
    <property type="match status" value="1"/>
</dbReference>
<dbReference type="GO" id="GO:0042802">
    <property type="term" value="F:identical protein binding"/>
    <property type="evidence" value="ECO:0007669"/>
    <property type="project" value="UniProtKB-ARBA"/>
</dbReference>
<accession>A0A7C8LEH1</accession>
<evidence type="ECO:0000256" key="5">
    <source>
        <dbReference type="ARBA" id="ARBA00022490"/>
    </source>
</evidence>
<dbReference type="SUPFAM" id="SSF69065">
    <property type="entry name" value="RNase III domain-like"/>
    <property type="match status" value="1"/>
</dbReference>
<dbReference type="CDD" id="cd10845">
    <property type="entry name" value="DSRM_RNAse_III_family"/>
    <property type="match status" value="1"/>
</dbReference>
<dbReference type="HAMAP" id="MF_00104">
    <property type="entry name" value="RNase_III"/>
    <property type="match status" value="1"/>
</dbReference>
<dbReference type="Gene3D" id="1.10.1520.10">
    <property type="entry name" value="Ribonuclease III domain"/>
    <property type="match status" value="1"/>
</dbReference>
<dbReference type="SMART" id="SM00358">
    <property type="entry name" value="DSRM"/>
    <property type="match status" value="1"/>
</dbReference>
<dbReference type="PANTHER" id="PTHR11207">
    <property type="entry name" value="RIBONUCLEASE III"/>
    <property type="match status" value="1"/>
</dbReference>
<keyword evidence="19" id="KW-1185">Reference proteome</keyword>
<evidence type="ECO:0000256" key="1">
    <source>
        <dbReference type="ARBA" id="ARBA00000109"/>
    </source>
</evidence>
<dbReference type="GO" id="GO:0019843">
    <property type="term" value="F:rRNA binding"/>
    <property type="evidence" value="ECO:0007669"/>
    <property type="project" value="UniProtKB-KW"/>
</dbReference>
<dbReference type="EMBL" id="WSLF01000001">
    <property type="protein sequence ID" value="KAE9637181.1"/>
    <property type="molecule type" value="Genomic_DNA"/>
</dbReference>
<dbReference type="GO" id="GO:0004525">
    <property type="term" value="F:ribonuclease III activity"/>
    <property type="evidence" value="ECO:0007669"/>
    <property type="project" value="UniProtKB-UniRule"/>
</dbReference>
<dbReference type="NCBIfam" id="TIGR02191">
    <property type="entry name" value="RNaseIII"/>
    <property type="match status" value="1"/>
</dbReference>
<evidence type="ECO:0000256" key="2">
    <source>
        <dbReference type="ARBA" id="ARBA00004496"/>
    </source>
</evidence>
<feature type="active site" evidence="15">
    <location>
        <position position="55"/>
    </location>
</feature>
<dbReference type="PROSITE" id="PS50137">
    <property type="entry name" value="DS_RBD"/>
    <property type="match status" value="1"/>
</dbReference>
<evidence type="ECO:0000256" key="10">
    <source>
        <dbReference type="ARBA" id="ARBA00022723"/>
    </source>
</evidence>
<keyword evidence="9 15" id="KW-0540">Nuclease</keyword>
<keyword evidence="10 15" id="KW-0479">Metal-binding</keyword>
<comment type="subcellular location">
    <subcellularLocation>
        <location evidence="2 15">Cytoplasm</location>
    </subcellularLocation>
</comment>
<keyword evidence="11 15" id="KW-0255">Endonuclease</keyword>
<evidence type="ECO:0000259" key="16">
    <source>
        <dbReference type="PROSITE" id="PS50137"/>
    </source>
</evidence>
<dbReference type="CDD" id="cd00593">
    <property type="entry name" value="RIBOc"/>
    <property type="match status" value="1"/>
</dbReference>
<organism evidence="18 19">
    <name type="scientific">Defluviitalea raffinosedens</name>
    <dbReference type="NCBI Taxonomy" id="1450156"/>
    <lineage>
        <taxon>Bacteria</taxon>
        <taxon>Bacillati</taxon>
        <taxon>Bacillota</taxon>
        <taxon>Clostridia</taxon>
        <taxon>Lachnospirales</taxon>
        <taxon>Defluviitaleaceae</taxon>
        <taxon>Defluviitalea</taxon>
    </lineage>
</organism>
<evidence type="ECO:0000256" key="9">
    <source>
        <dbReference type="ARBA" id="ARBA00022722"/>
    </source>
</evidence>
<comment type="similarity">
    <text evidence="3">Belongs to the ribonuclease III family.</text>
</comment>
<feature type="binding site" evidence="15">
    <location>
        <position position="51"/>
    </location>
    <ligand>
        <name>Mg(2+)</name>
        <dbReference type="ChEBI" id="CHEBI:18420"/>
    </ligand>
</feature>
<feature type="domain" description="RNase III" evidence="17">
    <location>
        <begin position="9"/>
        <end position="138"/>
    </location>
</feature>
<dbReference type="InterPro" id="IPR000999">
    <property type="entry name" value="RNase_III_dom"/>
</dbReference>
<keyword evidence="12 15" id="KW-0378">Hydrolase</keyword>
<feature type="active site" evidence="15">
    <location>
        <position position="127"/>
    </location>
</feature>
<evidence type="ECO:0000256" key="14">
    <source>
        <dbReference type="ARBA" id="ARBA00022884"/>
    </source>
</evidence>
<dbReference type="RefSeq" id="WP_158739091.1">
    <property type="nucleotide sequence ID" value="NZ_JAFBEP010000017.1"/>
</dbReference>
<dbReference type="FunFam" id="1.10.1520.10:FF:000001">
    <property type="entry name" value="Ribonuclease 3"/>
    <property type="match status" value="1"/>
</dbReference>
<dbReference type="PROSITE" id="PS50142">
    <property type="entry name" value="RNASE_3_2"/>
    <property type="match status" value="1"/>
</dbReference>
<comment type="function">
    <text evidence="15">Digests double-stranded RNA. Involved in the processing of primary rRNA transcript to yield the immediate precursors to the large and small rRNAs (23S and 16S). Processes some mRNAs, and tRNAs when they are encoded in the rRNA operon. Processes pre-crRNA and tracrRNA of type II CRISPR loci if present in the organism.</text>
</comment>
<evidence type="ECO:0000256" key="12">
    <source>
        <dbReference type="ARBA" id="ARBA00022801"/>
    </source>
</evidence>
<keyword evidence="8 15" id="KW-0819">tRNA processing</keyword>
<dbReference type="GO" id="GO:0006397">
    <property type="term" value="P:mRNA processing"/>
    <property type="evidence" value="ECO:0007669"/>
    <property type="project" value="UniProtKB-UniRule"/>
</dbReference>
<evidence type="ECO:0000256" key="15">
    <source>
        <dbReference type="HAMAP-Rule" id="MF_00104"/>
    </source>
</evidence>
<keyword evidence="7 15" id="KW-0507">mRNA processing</keyword>
<proteinExistence type="inferred from homology"/>
<dbReference type="GO" id="GO:0005737">
    <property type="term" value="C:cytoplasm"/>
    <property type="evidence" value="ECO:0007669"/>
    <property type="project" value="UniProtKB-SubCell"/>
</dbReference>
<comment type="catalytic activity">
    <reaction evidence="1 15">
        <text>Endonucleolytic cleavage to 5'-phosphomonoester.</text>
        <dbReference type="EC" id="3.1.26.3"/>
    </reaction>
</comment>
<dbReference type="Pfam" id="PF00035">
    <property type="entry name" value="dsrm"/>
    <property type="match status" value="1"/>
</dbReference>
<keyword evidence="15" id="KW-0699">rRNA-binding</keyword>
<comment type="caution">
    <text evidence="18">The sequence shown here is derived from an EMBL/GenBank/DDBJ whole genome shotgun (WGS) entry which is preliminary data.</text>
</comment>
<dbReference type="PANTHER" id="PTHR11207:SF0">
    <property type="entry name" value="RIBONUCLEASE 3"/>
    <property type="match status" value="1"/>
</dbReference>
<comment type="subunit">
    <text evidence="4 15">Homodimer.</text>
</comment>
<dbReference type="AlphaFoldDB" id="A0A7C8LEH1"/>
<keyword evidence="5 15" id="KW-0963">Cytoplasm</keyword>
<evidence type="ECO:0000313" key="19">
    <source>
        <dbReference type="Proteomes" id="UP000483018"/>
    </source>
</evidence>
<dbReference type="FunFam" id="3.30.160.20:FF:000003">
    <property type="entry name" value="Ribonuclease 3"/>
    <property type="match status" value="1"/>
</dbReference>
<dbReference type="Pfam" id="PF14622">
    <property type="entry name" value="Ribonucleas_3_3"/>
    <property type="match status" value="1"/>
</dbReference>
<dbReference type="InterPro" id="IPR011907">
    <property type="entry name" value="RNase_III"/>
</dbReference>
<evidence type="ECO:0000256" key="4">
    <source>
        <dbReference type="ARBA" id="ARBA00011738"/>
    </source>
</evidence>